<dbReference type="RefSeq" id="XP_033684568.1">
    <property type="nucleotide sequence ID" value="XM_033822039.1"/>
</dbReference>
<proteinExistence type="predicted"/>
<evidence type="ECO:0000256" key="1">
    <source>
        <dbReference type="SAM" id="MobiDB-lite"/>
    </source>
</evidence>
<feature type="compositionally biased region" description="Basic and acidic residues" evidence="1">
    <location>
        <begin position="140"/>
        <end position="161"/>
    </location>
</feature>
<feature type="compositionally biased region" description="Polar residues" evidence="1">
    <location>
        <begin position="1"/>
        <end position="14"/>
    </location>
</feature>
<gene>
    <name evidence="2" type="ORF">BU26DRAFT_320158</name>
</gene>
<feature type="region of interest" description="Disordered" evidence="1">
    <location>
        <begin position="1"/>
        <end position="45"/>
    </location>
</feature>
<feature type="region of interest" description="Disordered" evidence="1">
    <location>
        <begin position="118"/>
        <end position="161"/>
    </location>
</feature>
<dbReference type="GeneID" id="54575369"/>
<dbReference type="AlphaFoldDB" id="A0A6A6IG51"/>
<sequence>MPSDSNKTYLSSLTADIPPPAYARPDHPLEPGASNEGEPAVTRCKRPTLEKLLAKLDRLAEQSDVEPHVSEQTKRVIASYRKHCILAEAARQQLEGSHGDVLAGMGKSAAEMVRMGRVDSVDGGGRSDESTDAEMASLMERVRRAPSEAARKRVSEGEKER</sequence>
<evidence type="ECO:0000313" key="3">
    <source>
        <dbReference type="Proteomes" id="UP000800094"/>
    </source>
</evidence>
<feature type="compositionally biased region" description="Basic and acidic residues" evidence="1">
    <location>
        <begin position="118"/>
        <end position="129"/>
    </location>
</feature>
<organism evidence="2 3">
    <name type="scientific">Trematosphaeria pertusa</name>
    <dbReference type="NCBI Taxonomy" id="390896"/>
    <lineage>
        <taxon>Eukaryota</taxon>
        <taxon>Fungi</taxon>
        <taxon>Dikarya</taxon>
        <taxon>Ascomycota</taxon>
        <taxon>Pezizomycotina</taxon>
        <taxon>Dothideomycetes</taxon>
        <taxon>Pleosporomycetidae</taxon>
        <taxon>Pleosporales</taxon>
        <taxon>Massarineae</taxon>
        <taxon>Trematosphaeriaceae</taxon>
        <taxon>Trematosphaeria</taxon>
    </lineage>
</organism>
<name>A0A6A6IG51_9PLEO</name>
<dbReference type="EMBL" id="ML987195">
    <property type="protein sequence ID" value="KAF2249564.1"/>
    <property type="molecule type" value="Genomic_DNA"/>
</dbReference>
<keyword evidence="3" id="KW-1185">Reference proteome</keyword>
<reference evidence="2" key="1">
    <citation type="journal article" date="2020" name="Stud. Mycol.">
        <title>101 Dothideomycetes genomes: a test case for predicting lifestyles and emergence of pathogens.</title>
        <authorList>
            <person name="Haridas S."/>
            <person name="Albert R."/>
            <person name="Binder M."/>
            <person name="Bloem J."/>
            <person name="Labutti K."/>
            <person name="Salamov A."/>
            <person name="Andreopoulos B."/>
            <person name="Baker S."/>
            <person name="Barry K."/>
            <person name="Bills G."/>
            <person name="Bluhm B."/>
            <person name="Cannon C."/>
            <person name="Castanera R."/>
            <person name="Culley D."/>
            <person name="Daum C."/>
            <person name="Ezra D."/>
            <person name="Gonzalez J."/>
            <person name="Henrissat B."/>
            <person name="Kuo A."/>
            <person name="Liang C."/>
            <person name="Lipzen A."/>
            <person name="Lutzoni F."/>
            <person name="Magnuson J."/>
            <person name="Mondo S."/>
            <person name="Nolan M."/>
            <person name="Ohm R."/>
            <person name="Pangilinan J."/>
            <person name="Park H.-J."/>
            <person name="Ramirez L."/>
            <person name="Alfaro M."/>
            <person name="Sun H."/>
            <person name="Tritt A."/>
            <person name="Yoshinaga Y."/>
            <person name="Zwiers L.-H."/>
            <person name="Turgeon B."/>
            <person name="Goodwin S."/>
            <person name="Spatafora J."/>
            <person name="Crous P."/>
            <person name="Grigoriev I."/>
        </authorList>
    </citation>
    <scope>NUCLEOTIDE SEQUENCE</scope>
    <source>
        <strain evidence="2">CBS 122368</strain>
    </source>
</reference>
<dbReference type="Proteomes" id="UP000800094">
    <property type="component" value="Unassembled WGS sequence"/>
</dbReference>
<protein>
    <submittedName>
        <fullName evidence="2">Uncharacterized protein</fullName>
    </submittedName>
</protein>
<evidence type="ECO:0000313" key="2">
    <source>
        <dbReference type="EMBL" id="KAF2249564.1"/>
    </source>
</evidence>
<accession>A0A6A6IG51</accession>